<accession>A0AAV0CAK2</accession>
<comment type="caution">
    <text evidence="1">The sequence shown here is derived from an EMBL/GenBank/DDBJ whole genome shotgun (WGS) entry which is preliminary data.</text>
</comment>
<dbReference type="Proteomes" id="UP001152523">
    <property type="component" value="Unassembled WGS sequence"/>
</dbReference>
<reference evidence="1" key="1">
    <citation type="submission" date="2022-07" db="EMBL/GenBank/DDBJ databases">
        <authorList>
            <person name="Macas J."/>
            <person name="Novak P."/>
            <person name="Neumann P."/>
        </authorList>
    </citation>
    <scope>NUCLEOTIDE SEQUENCE</scope>
</reference>
<protein>
    <submittedName>
        <fullName evidence="1">Uncharacterized protein</fullName>
    </submittedName>
</protein>
<proteinExistence type="predicted"/>
<name>A0AAV0CAK2_9ASTE</name>
<dbReference type="AlphaFoldDB" id="A0AAV0CAK2"/>
<organism evidence="1 2">
    <name type="scientific">Cuscuta epithymum</name>
    <dbReference type="NCBI Taxonomy" id="186058"/>
    <lineage>
        <taxon>Eukaryota</taxon>
        <taxon>Viridiplantae</taxon>
        <taxon>Streptophyta</taxon>
        <taxon>Embryophyta</taxon>
        <taxon>Tracheophyta</taxon>
        <taxon>Spermatophyta</taxon>
        <taxon>Magnoliopsida</taxon>
        <taxon>eudicotyledons</taxon>
        <taxon>Gunneridae</taxon>
        <taxon>Pentapetalae</taxon>
        <taxon>asterids</taxon>
        <taxon>lamiids</taxon>
        <taxon>Solanales</taxon>
        <taxon>Convolvulaceae</taxon>
        <taxon>Cuscuteae</taxon>
        <taxon>Cuscuta</taxon>
        <taxon>Cuscuta subgen. Cuscuta</taxon>
    </lineage>
</organism>
<evidence type="ECO:0000313" key="1">
    <source>
        <dbReference type="EMBL" id="CAH9071482.1"/>
    </source>
</evidence>
<keyword evidence="2" id="KW-1185">Reference proteome</keyword>
<sequence>MAAGGSKFPEVDTFEYTYSGKDKAWTSDEAKAQHDEMLAKTDEYLLDVIREQQLPEDTPLEEVPVDNPDAGLNIMVSVLGEKPGRRIRGLGDGRLRDTNLKQKRMEDELAAERSARKAAENARLETEKRLQKKLKVMGQKFNSTLEAWHTSLQKSYSNVPGFVLPPFTALSVDVDEAEDESYNLD</sequence>
<gene>
    <name evidence="1" type="ORF">CEPIT_LOCUS3914</name>
</gene>
<dbReference type="EMBL" id="CAMAPF010000020">
    <property type="protein sequence ID" value="CAH9071482.1"/>
    <property type="molecule type" value="Genomic_DNA"/>
</dbReference>
<evidence type="ECO:0000313" key="2">
    <source>
        <dbReference type="Proteomes" id="UP001152523"/>
    </source>
</evidence>